<evidence type="ECO:0000313" key="6">
    <source>
        <dbReference type="Proteomes" id="UP000247591"/>
    </source>
</evidence>
<dbReference type="SUPFAM" id="SSF51735">
    <property type="entry name" value="NAD(P)-binding Rossmann-fold domains"/>
    <property type="match status" value="1"/>
</dbReference>
<evidence type="ECO:0000259" key="4">
    <source>
        <dbReference type="SMART" id="SM00822"/>
    </source>
</evidence>
<dbReference type="PRINTS" id="PR00081">
    <property type="entry name" value="GDHRDH"/>
</dbReference>
<comment type="caution">
    <text evidence="5">The sequence shown here is derived from an EMBL/GenBank/DDBJ whole genome shotgun (WGS) entry which is preliminary data.</text>
</comment>
<dbReference type="Pfam" id="PF00106">
    <property type="entry name" value="adh_short"/>
    <property type="match status" value="1"/>
</dbReference>
<keyword evidence="2" id="KW-0560">Oxidoreductase</keyword>
<dbReference type="InterPro" id="IPR002347">
    <property type="entry name" value="SDR_fam"/>
</dbReference>
<evidence type="ECO:0000313" key="5">
    <source>
        <dbReference type="EMBL" id="PYE18070.1"/>
    </source>
</evidence>
<dbReference type="CDD" id="cd05233">
    <property type="entry name" value="SDR_c"/>
    <property type="match status" value="1"/>
</dbReference>
<dbReference type="PANTHER" id="PTHR44196">
    <property type="entry name" value="DEHYDROGENASE/REDUCTASE SDR FAMILY MEMBER 7B"/>
    <property type="match status" value="1"/>
</dbReference>
<dbReference type="Gene3D" id="3.40.50.720">
    <property type="entry name" value="NAD(P)-binding Rossmann-like Domain"/>
    <property type="match status" value="1"/>
</dbReference>
<sequence length="250" mass="26198">MTVGIAGERKAALVTGASRGIGAEVATRFAEAGWDLTISARSREPLDELAHLLGEKFGVRVAVAVADMADAEQLDALAAAHTEAFGRLDLLVLNAGMGQKGLIAELPVRRFDKLYQVNVRSAYVLLQALLPTLRSTAEVAGAAKVVAIASITGVHPEPELAAYGATKAALISLCETFNLEESEAGVSATTISPGYVNTDLSEWTKDKIPAEEMITVGDVATMVEAVSRLSRYAVLPGVVLTRPGTNLGRA</sequence>
<proteinExistence type="inferred from homology"/>
<organism evidence="5 6">
    <name type="scientific">Williamsia limnetica</name>
    <dbReference type="NCBI Taxonomy" id="882452"/>
    <lineage>
        <taxon>Bacteria</taxon>
        <taxon>Bacillati</taxon>
        <taxon>Actinomycetota</taxon>
        <taxon>Actinomycetes</taxon>
        <taxon>Mycobacteriales</taxon>
        <taxon>Nocardiaceae</taxon>
        <taxon>Williamsia</taxon>
    </lineage>
</organism>
<evidence type="ECO:0000256" key="1">
    <source>
        <dbReference type="ARBA" id="ARBA00006484"/>
    </source>
</evidence>
<gene>
    <name evidence="5" type="ORF">DFR67_105215</name>
</gene>
<keyword evidence="6" id="KW-1185">Reference proteome</keyword>
<dbReference type="GO" id="GO:0016020">
    <property type="term" value="C:membrane"/>
    <property type="evidence" value="ECO:0007669"/>
    <property type="project" value="TreeGrafter"/>
</dbReference>
<evidence type="ECO:0000256" key="3">
    <source>
        <dbReference type="RuleBase" id="RU000363"/>
    </source>
</evidence>
<dbReference type="GO" id="GO:0016491">
    <property type="term" value="F:oxidoreductase activity"/>
    <property type="evidence" value="ECO:0007669"/>
    <property type="project" value="UniProtKB-KW"/>
</dbReference>
<dbReference type="SMART" id="SM00822">
    <property type="entry name" value="PKS_KR"/>
    <property type="match status" value="1"/>
</dbReference>
<dbReference type="OrthoDB" id="158573at2"/>
<dbReference type="InterPro" id="IPR057326">
    <property type="entry name" value="KR_dom"/>
</dbReference>
<dbReference type="EMBL" id="QJSP01000005">
    <property type="protein sequence ID" value="PYE18070.1"/>
    <property type="molecule type" value="Genomic_DNA"/>
</dbReference>
<evidence type="ECO:0000256" key="2">
    <source>
        <dbReference type="ARBA" id="ARBA00023002"/>
    </source>
</evidence>
<dbReference type="AlphaFoldDB" id="A0A318RJP3"/>
<reference evidence="5 6" key="1">
    <citation type="submission" date="2018-06" db="EMBL/GenBank/DDBJ databases">
        <title>Genomic Encyclopedia of Type Strains, Phase IV (KMG-IV): sequencing the most valuable type-strain genomes for metagenomic binning, comparative biology and taxonomic classification.</title>
        <authorList>
            <person name="Goeker M."/>
        </authorList>
    </citation>
    <scope>NUCLEOTIDE SEQUENCE [LARGE SCALE GENOMIC DNA]</scope>
    <source>
        <strain evidence="5 6">DSM 45521</strain>
    </source>
</reference>
<name>A0A318RJP3_WILLI</name>
<dbReference type="InterPro" id="IPR036291">
    <property type="entry name" value="NAD(P)-bd_dom_sf"/>
</dbReference>
<dbReference type="Proteomes" id="UP000247591">
    <property type="component" value="Unassembled WGS sequence"/>
</dbReference>
<dbReference type="PANTHER" id="PTHR44196:SF1">
    <property type="entry name" value="DEHYDROGENASE_REDUCTASE SDR FAMILY MEMBER 7B"/>
    <property type="match status" value="1"/>
</dbReference>
<comment type="similarity">
    <text evidence="1 3">Belongs to the short-chain dehydrogenases/reductases (SDR) family.</text>
</comment>
<dbReference type="PRINTS" id="PR00080">
    <property type="entry name" value="SDRFAMILY"/>
</dbReference>
<accession>A0A318RJP3</accession>
<feature type="domain" description="Ketoreductase" evidence="4">
    <location>
        <begin position="10"/>
        <end position="194"/>
    </location>
</feature>
<protein>
    <submittedName>
        <fullName evidence="5">Short-subunit dehydrogenase</fullName>
    </submittedName>
</protein>